<dbReference type="InterPro" id="IPR009711">
    <property type="entry name" value="UPF0473"/>
</dbReference>
<accession>B8HY69</accession>
<dbReference type="EMBL" id="CP001344">
    <property type="protein sequence ID" value="ACL44872.1"/>
    <property type="molecule type" value="Genomic_DNA"/>
</dbReference>
<sequence length="184" mass="21152">MEMEGPTVTLTDESGRSLTCFVELTLELNNQEYALLHPVDYPVEIFSWVDDESGDQTLVGVEDEDLEHIFETAKAVLAEQNLKLKNTALSLTVEGELPEIDEEEVITLEIEDGTSIAPEDYQPLSTGFFHEDREYAIYTPLNPMLFVARMKDEQHPELLSPEEFREIQPIIEQQLEERLFDEME</sequence>
<dbReference type="Pfam" id="PF12527">
    <property type="entry name" value="DUF3727"/>
    <property type="match status" value="1"/>
</dbReference>
<name>B8HY69_CYAP4</name>
<reference evidence="1" key="1">
    <citation type="submission" date="2009-01" db="EMBL/GenBank/DDBJ databases">
        <title>Complete sequence of chromosome Cyanothece sp. PCC 7425.</title>
        <authorList>
            <consortium name="US DOE Joint Genome Institute"/>
            <person name="Lucas S."/>
            <person name="Copeland A."/>
            <person name="Lapidus A."/>
            <person name="Glavina del Rio T."/>
            <person name="Dalin E."/>
            <person name="Tice H."/>
            <person name="Bruce D."/>
            <person name="Goodwin L."/>
            <person name="Pitluck S."/>
            <person name="Sims D."/>
            <person name="Meineke L."/>
            <person name="Brettin T."/>
            <person name="Detter J.C."/>
            <person name="Han C."/>
            <person name="Larimer F."/>
            <person name="Land M."/>
            <person name="Hauser L."/>
            <person name="Kyrpides N."/>
            <person name="Ovchinnikova G."/>
            <person name="Liberton M."/>
            <person name="Stoeckel J."/>
            <person name="Banerjee A."/>
            <person name="Singh A."/>
            <person name="Page L."/>
            <person name="Sato H."/>
            <person name="Zhao L."/>
            <person name="Sherman L."/>
            <person name="Pakrasi H."/>
            <person name="Richardson P."/>
        </authorList>
    </citation>
    <scope>NUCLEOTIDE SEQUENCE</scope>
    <source>
        <strain evidence="1">PCC 7425</strain>
    </source>
</reference>
<proteinExistence type="predicted"/>
<dbReference type="KEGG" id="cyn:Cyan7425_2515"/>
<dbReference type="PANTHER" id="PTHR36061">
    <property type="match status" value="1"/>
</dbReference>
<dbReference type="HOGENOM" id="CLU_111088_0_0_3"/>
<dbReference type="Pfam" id="PF06949">
    <property type="entry name" value="DUF1292"/>
    <property type="match status" value="1"/>
</dbReference>
<dbReference type="eggNOG" id="ENOG5031WDP">
    <property type="taxonomic scope" value="Bacteria"/>
</dbReference>
<dbReference type="STRING" id="395961.Cyan7425_2515"/>
<gene>
    <name evidence="1" type="ordered locus">Cyan7425_2515</name>
</gene>
<protein>
    <recommendedName>
        <fullName evidence="2">DUF3727 domain-containing protein</fullName>
    </recommendedName>
</protein>
<evidence type="ECO:0008006" key="2">
    <source>
        <dbReference type="Google" id="ProtNLM"/>
    </source>
</evidence>
<dbReference type="AlphaFoldDB" id="B8HY69"/>
<dbReference type="InterPro" id="IPR022203">
    <property type="entry name" value="DUF3727"/>
</dbReference>
<organism evidence="1">
    <name type="scientific">Cyanothece sp. (strain PCC 7425 / ATCC 29141)</name>
    <dbReference type="NCBI Taxonomy" id="395961"/>
    <lineage>
        <taxon>Bacteria</taxon>
        <taxon>Bacillati</taxon>
        <taxon>Cyanobacteriota</taxon>
        <taxon>Cyanophyceae</taxon>
        <taxon>Gomontiellales</taxon>
        <taxon>Cyanothecaceae</taxon>
        <taxon>Cyanothece</taxon>
    </lineage>
</organism>
<evidence type="ECO:0000313" key="1">
    <source>
        <dbReference type="EMBL" id="ACL44872.1"/>
    </source>
</evidence>
<dbReference type="PANTHER" id="PTHR36061:SF3">
    <property type="entry name" value="OS04G0692200 PROTEIN"/>
    <property type="match status" value="1"/>
</dbReference>